<comment type="caution">
    <text evidence="7">The sequence shown here is derived from an EMBL/GenBank/DDBJ whole genome shotgun (WGS) entry which is preliminary data.</text>
</comment>
<dbReference type="GO" id="GO:0009251">
    <property type="term" value="P:glucan catabolic process"/>
    <property type="evidence" value="ECO:0007669"/>
    <property type="project" value="TreeGrafter"/>
</dbReference>
<dbReference type="AlphaFoldDB" id="A0AA39KEQ1"/>
<protein>
    <submittedName>
        <fullName evidence="7">Glycoside hydrolase superfamily</fullName>
    </submittedName>
</protein>
<evidence type="ECO:0000313" key="7">
    <source>
        <dbReference type="EMBL" id="KAK0459612.1"/>
    </source>
</evidence>
<feature type="domain" description="Glycoside hydrolase family 5" evidence="6">
    <location>
        <begin position="163"/>
        <end position="438"/>
    </location>
</feature>
<dbReference type="InterPro" id="IPR017853">
    <property type="entry name" value="GH"/>
</dbReference>
<dbReference type="InterPro" id="IPR001547">
    <property type="entry name" value="Glyco_hydro_5"/>
</dbReference>
<evidence type="ECO:0000256" key="1">
    <source>
        <dbReference type="ARBA" id="ARBA00005641"/>
    </source>
</evidence>
<name>A0AA39KEQ1_ARMTA</name>
<evidence type="ECO:0000256" key="2">
    <source>
        <dbReference type="ARBA" id="ARBA00022801"/>
    </source>
</evidence>
<gene>
    <name evidence="7" type="ORF">EV420DRAFT_1307329</name>
</gene>
<organism evidence="7 8">
    <name type="scientific">Armillaria tabescens</name>
    <name type="common">Ringless honey mushroom</name>
    <name type="synonym">Agaricus tabescens</name>
    <dbReference type="NCBI Taxonomy" id="1929756"/>
    <lineage>
        <taxon>Eukaryota</taxon>
        <taxon>Fungi</taxon>
        <taxon>Dikarya</taxon>
        <taxon>Basidiomycota</taxon>
        <taxon>Agaricomycotina</taxon>
        <taxon>Agaricomycetes</taxon>
        <taxon>Agaricomycetidae</taxon>
        <taxon>Agaricales</taxon>
        <taxon>Marasmiineae</taxon>
        <taxon>Physalacriaceae</taxon>
        <taxon>Desarmillaria</taxon>
    </lineage>
</organism>
<dbReference type="GO" id="GO:0005576">
    <property type="term" value="C:extracellular region"/>
    <property type="evidence" value="ECO:0007669"/>
    <property type="project" value="TreeGrafter"/>
</dbReference>
<evidence type="ECO:0000256" key="5">
    <source>
        <dbReference type="SAM" id="SignalP"/>
    </source>
</evidence>
<evidence type="ECO:0000256" key="3">
    <source>
        <dbReference type="ARBA" id="ARBA00023295"/>
    </source>
</evidence>
<reference evidence="7" key="1">
    <citation type="submission" date="2023-06" db="EMBL/GenBank/DDBJ databases">
        <authorList>
            <consortium name="Lawrence Berkeley National Laboratory"/>
            <person name="Ahrendt S."/>
            <person name="Sahu N."/>
            <person name="Indic B."/>
            <person name="Wong-Bajracharya J."/>
            <person name="Merenyi Z."/>
            <person name="Ke H.-M."/>
            <person name="Monk M."/>
            <person name="Kocsube S."/>
            <person name="Drula E."/>
            <person name="Lipzen A."/>
            <person name="Balint B."/>
            <person name="Henrissat B."/>
            <person name="Andreopoulos B."/>
            <person name="Martin F.M."/>
            <person name="Harder C.B."/>
            <person name="Rigling D."/>
            <person name="Ford K.L."/>
            <person name="Foster G.D."/>
            <person name="Pangilinan J."/>
            <person name="Papanicolaou A."/>
            <person name="Barry K."/>
            <person name="LaButti K."/>
            <person name="Viragh M."/>
            <person name="Koriabine M."/>
            <person name="Yan M."/>
            <person name="Riley R."/>
            <person name="Champramary S."/>
            <person name="Plett K.L."/>
            <person name="Tsai I.J."/>
            <person name="Slot J."/>
            <person name="Sipos G."/>
            <person name="Plett J."/>
            <person name="Nagy L.G."/>
            <person name="Grigoriev I.V."/>
        </authorList>
    </citation>
    <scope>NUCLEOTIDE SEQUENCE</scope>
    <source>
        <strain evidence="7">CCBAS 213</strain>
    </source>
</reference>
<evidence type="ECO:0000313" key="8">
    <source>
        <dbReference type="Proteomes" id="UP001175211"/>
    </source>
</evidence>
<keyword evidence="3 4" id="KW-0326">Glycosidase</keyword>
<keyword evidence="8" id="KW-1185">Reference proteome</keyword>
<dbReference type="PANTHER" id="PTHR31297">
    <property type="entry name" value="GLUCAN ENDO-1,6-BETA-GLUCOSIDASE B"/>
    <property type="match status" value="1"/>
</dbReference>
<comment type="similarity">
    <text evidence="1 4">Belongs to the glycosyl hydrolase 5 (cellulase A) family.</text>
</comment>
<dbReference type="InterPro" id="IPR050386">
    <property type="entry name" value="Glycosyl_hydrolase_5"/>
</dbReference>
<sequence>MVTRAHFFFAYLLWSILQSSVSSSDSILSSRDVAVDGTYGSYSFDASNTSYQDTELDNNNQTESSQTFSVPTGFTSKLADPGLSNTPFCEDPLCSQPKFPSFDCQKANIYRYRRQFSVNLGSWFVHEQWMTPSVFEQASGKQISEYDIASGCDSLADAQSLLEQHWDTFITEDDFEYIASLGINTVRLPIGYWSLGPNFCVDTPFSQFSKVYENAWSRIIQAFEWALRYGIGILLDLHGAPGSQNGQPHSGISDGQTRMFSEPDNWAKTQDILVFLAEQLCNVTNLVGIELLNEPADSDDLVRFYTETIDMIRNISSCTAILPLYIHDGFDLGRYSDFVSQRSDFVVQDSHQYFVYTPSDASEPASSHTADIKAQVHDILSNASYHEHANLYVGEWSCALTPESLGNEDDPNSSRRNFCTAQMEAFNDAVSGWSFWSYKKENCMDDRGWCFRAAVGTCLPSNFFPFCNEPLTDQLVQSVEGILSHTTHEMNFPGRDLTQNQTETMAQDISQYDCSAPGSGQGDDAKTGFCDGIATAQEFAMHDSKLGYVQQYITDLFGRSKSDIYRTSFVGGLLAGEQMVSDQCPL</sequence>
<evidence type="ECO:0000256" key="4">
    <source>
        <dbReference type="RuleBase" id="RU361153"/>
    </source>
</evidence>
<dbReference type="GeneID" id="85352058"/>
<keyword evidence="2 4" id="KW-0378">Hydrolase</keyword>
<dbReference type="SUPFAM" id="SSF51445">
    <property type="entry name" value="(Trans)glycosidases"/>
    <property type="match status" value="1"/>
</dbReference>
<feature type="signal peptide" evidence="5">
    <location>
        <begin position="1"/>
        <end position="23"/>
    </location>
</feature>
<accession>A0AA39KEQ1</accession>
<evidence type="ECO:0000259" key="6">
    <source>
        <dbReference type="Pfam" id="PF00150"/>
    </source>
</evidence>
<dbReference type="Gene3D" id="3.20.20.80">
    <property type="entry name" value="Glycosidases"/>
    <property type="match status" value="1"/>
</dbReference>
<dbReference type="GO" id="GO:0009986">
    <property type="term" value="C:cell surface"/>
    <property type="evidence" value="ECO:0007669"/>
    <property type="project" value="TreeGrafter"/>
</dbReference>
<dbReference type="Proteomes" id="UP001175211">
    <property type="component" value="Unassembled WGS sequence"/>
</dbReference>
<dbReference type="PANTHER" id="PTHR31297:SF43">
    <property type="entry name" value="GLUCAN 1,3-BETA-GLUCOSIDASE 3"/>
    <property type="match status" value="1"/>
</dbReference>
<feature type="chain" id="PRO_5041374607" evidence="5">
    <location>
        <begin position="24"/>
        <end position="586"/>
    </location>
</feature>
<keyword evidence="5" id="KW-0732">Signal</keyword>
<dbReference type="Pfam" id="PF00150">
    <property type="entry name" value="Cellulase"/>
    <property type="match status" value="1"/>
</dbReference>
<proteinExistence type="inferred from homology"/>
<dbReference type="EMBL" id="JAUEPS010000014">
    <property type="protein sequence ID" value="KAK0459612.1"/>
    <property type="molecule type" value="Genomic_DNA"/>
</dbReference>
<dbReference type="RefSeq" id="XP_060331809.1">
    <property type="nucleotide sequence ID" value="XM_060468510.1"/>
</dbReference>
<dbReference type="GO" id="GO:0046557">
    <property type="term" value="F:glucan endo-1,6-beta-glucosidase activity"/>
    <property type="evidence" value="ECO:0007669"/>
    <property type="project" value="TreeGrafter"/>
</dbReference>